<dbReference type="RefSeq" id="WP_149729733.1">
    <property type="nucleotide sequence ID" value="NZ_VUJV01000006.1"/>
</dbReference>
<evidence type="ECO:0000313" key="1">
    <source>
        <dbReference type="EMBL" id="KAA1417063.1"/>
    </source>
</evidence>
<reference evidence="1 2" key="1">
    <citation type="submission" date="2019-09" db="EMBL/GenBank/DDBJ databases">
        <title>Nocardioides panacisoli sp. nov., isolated from the soil of a ginseng field.</title>
        <authorList>
            <person name="Cho C."/>
        </authorList>
    </citation>
    <scope>NUCLEOTIDE SEQUENCE [LARGE SCALE GENOMIC DNA]</scope>
    <source>
        <strain evidence="1 2">BN130099</strain>
    </source>
</reference>
<dbReference type="AlphaFoldDB" id="A0A5B1L8N5"/>
<dbReference type="Proteomes" id="UP000325003">
    <property type="component" value="Unassembled WGS sequence"/>
</dbReference>
<evidence type="ECO:0000313" key="2">
    <source>
        <dbReference type="Proteomes" id="UP000325003"/>
    </source>
</evidence>
<sequence>MAGVRHVWVRPAFAPTEMPGLVLGWRQTPDWEAQVIYVDPRGRVAVEWMAADKLRPIPAQQRTGSAYG</sequence>
<accession>A0A5B1L8N5</accession>
<name>A0A5B1L8N5_9ACTN</name>
<reference evidence="1 2" key="2">
    <citation type="submission" date="2019-09" db="EMBL/GenBank/DDBJ databases">
        <authorList>
            <person name="Jin C."/>
        </authorList>
    </citation>
    <scope>NUCLEOTIDE SEQUENCE [LARGE SCALE GENOMIC DNA]</scope>
    <source>
        <strain evidence="1 2">BN130099</strain>
    </source>
</reference>
<keyword evidence="2" id="KW-1185">Reference proteome</keyword>
<proteinExistence type="predicted"/>
<organism evidence="1 2">
    <name type="scientific">Nocardioides humilatus</name>
    <dbReference type="NCBI Taxonomy" id="2607660"/>
    <lineage>
        <taxon>Bacteria</taxon>
        <taxon>Bacillati</taxon>
        <taxon>Actinomycetota</taxon>
        <taxon>Actinomycetes</taxon>
        <taxon>Propionibacteriales</taxon>
        <taxon>Nocardioidaceae</taxon>
        <taxon>Nocardioides</taxon>
    </lineage>
</organism>
<gene>
    <name evidence="1" type="ORF">F0U44_17990</name>
</gene>
<dbReference type="EMBL" id="VUJV01000006">
    <property type="protein sequence ID" value="KAA1417063.1"/>
    <property type="molecule type" value="Genomic_DNA"/>
</dbReference>
<protein>
    <submittedName>
        <fullName evidence="1">Uncharacterized protein</fullName>
    </submittedName>
</protein>
<comment type="caution">
    <text evidence="1">The sequence shown here is derived from an EMBL/GenBank/DDBJ whole genome shotgun (WGS) entry which is preliminary data.</text>
</comment>